<proteinExistence type="predicted"/>
<evidence type="ECO:0000313" key="3">
    <source>
        <dbReference type="Proteomes" id="UP000663791"/>
    </source>
</evidence>
<dbReference type="InterPro" id="IPR027417">
    <property type="entry name" value="P-loop_NTPase"/>
</dbReference>
<dbReference type="AlphaFoldDB" id="A0A939BYL1"/>
<feature type="domain" description="Polyphosphate kinase-2-related" evidence="1">
    <location>
        <begin position="37"/>
        <end position="260"/>
    </location>
</feature>
<accession>A0A939BYL1</accession>
<keyword evidence="3" id="KW-1185">Reference proteome</keyword>
<dbReference type="InterPro" id="IPR022488">
    <property type="entry name" value="PPK2-related"/>
</dbReference>
<dbReference type="RefSeq" id="WP_205291380.1">
    <property type="nucleotide sequence ID" value="NZ_CP074406.1"/>
</dbReference>
<dbReference type="PANTHER" id="PTHR34383:SF3">
    <property type="entry name" value="POLYPHOSPHATE:AMP PHOSPHOTRANSFERASE"/>
    <property type="match status" value="1"/>
</dbReference>
<evidence type="ECO:0000313" key="2">
    <source>
        <dbReference type="EMBL" id="MBM9460060.1"/>
    </source>
</evidence>
<gene>
    <name evidence="2" type="ORF">JK386_09100</name>
</gene>
<evidence type="ECO:0000259" key="1">
    <source>
        <dbReference type="Pfam" id="PF03976"/>
    </source>
</evidence>
<dbReference type="SUPFAM" id="SSF52540">
    <property type="entry name" value="P-loop containing nucleoside triphosphate hydrolases"/>
    <property type="match status" value="1"/>
</dbReference>
<protein>
    <submittedName>
        <fullName evidence="2">Polyphosphate kinase 2 family protein</fullName>
    </submittedName>
</protein>
<dbReference type="GO" id="GO:0016301">
    <property type="term" value="F:kinase activity"/>
    <property type="evidence" value="ECO:0007669"/>
    <property type="project" value="UniProtKB-KW"/>
</dbReference>
<dbReference type="PANTHER" id="PTHR34383">
    <property type="entry name" value="POLYPHOSPHATE:AMP PHOSPHOTRANSFERASE-RELATED"/>
    <property type="match status" value="1"/>
</dbReference>
<name>A0A939BYL1_9ACTN</name>
<keyword evidence="2" id="KW-0808">Transferase</keyword>
<dbReference type="NCBIfam" id="TIGR03709">
    <property type="entry name" value="PPK2_rel_1"/>
    <property type="match status" value="1"/>
</dbReference>
<sequence>MTARVDTAEVAAALRLAPGPVRLADLATDTTPGFDGSKEDGRKALADLGGPLADRQERLFAEGISGGQRSILLVLQGMDTSGKGGTLRSTVGLVDPQGLRITSFKAPTAEERKHDFLWRVANALPSVGLIGVFDRSHYEDVLIARVRKLADEAEIERRYEAINAFEAEQAASGTTIIKCMLHISPEKQRERLFKRLDNPEKHWKYNPADLDERALWPAYHEAYEIALERTSTEAVPWHVVPADRKWYRNLAVGALLHDALVRLDPQWPVAVFDVATERQRLVEERPL</sequence>
<organism evidence="2 3">
    <name type="scientific">Nocardioides faecalis</name>
    <dbReference type="NCBI Taxonomy" id="2803858"/>
    <lineage>
        <taxon>Bacteria</taxon>
        <taxon>Bacillati</taxon>
        <taxon>Actinomycetota</taxon>
        <taxon>Actinomycetes</taxon>
        <taxon>Propionibacteriales</taxon>
        <taxon>Nocardioidaceae</taxon>
        <taxon>Nocardioides</taxon>
    </lineage>
</organism>
<dbReference type="InterPro" id="IPR022300">
    <property type="entry name" value="PPK2-rel_1"/>
</dbReference>
<dbReference type="Pfam" id="PF03976">
    <property type="entry name" value="PPK2"/>
    <property type="match status" value="1"/>
</dbReference>
<dbReference type="EMBL" id="JAERTX010000007">
    <property type="protein sequence ID" value="MBM9460060.1"/>
    <property type="molecule type" value="Genomic_DNA"/>
</dbReference>
<keyword evidence="2" id="KW-0418">Kinase</keyword>
<dbReference type="GO" id="GO:0016776">
    <property type="term" value="F:phosphotransferase activity, phosphate group as acceptor"/>
    <property type="evidence" value="ECO:0007669"/>
    <property type="project" value="InterPro"/>
</dbReference>
<comment type="caution">
    <text evidence="2">The sequence shown here is derived from an EMBL/GenBank/DDBJ whole genome shotgun (WGS) entry which is preliminary data.</text>
</comment>
<dbReference type="Proteomes" id="UP000663791">
    <property type="component" value="Unassembled WGS sequence"/>
</dbReference>
<dbReference type="GO" id="GO:0006797">
    <property type="term" value="P:polyphosphate metabolic process"/>
    <property type="evidence" value="ECO:0007669"/>
    <property type="project" value="InterPro"/>
</dbReference>
<reference evidence="2" key="1">
    <citation type="submission" date="2021-01" db="EMBL/GenBank/DDBJ databases">
        <title>Novel species in genus Nocardioides.</title>
        <authorList>
            <person name="Zhang G."/>
        </authorList>
    </citation>
    <scope>NUCLEOTIDE SEQUENCE</scope>
    <source>
        <strain evidence="2">Zg-536</strain>
    </source>
</reference>
<dbReference type="Gene3D" id="3.40.50.300">
    <property type="entry name" value="P-loop containing nucleotide triphosphate hydrolases"/>
    <property type="match status" value="1"/>
</dbReference>